<organism evidence="1">
    <name type="scientific">Leptolyngbya boryana CZ1</name>
    <dbReference type="NCBI Taxonomy" id="3060204"/>
    <lineage>
        <taxon>Bacteria</taxon>
        <taxon>Bacillati</taxon>
        <taxon>Cyanobacteriota</taxon>
        <taxon>Cyanophyceae</taxon>
        <taxon>Leptolyngbyales</taxon>
        <taxon>Leptolyngbyaceae</taxon>
        <taxon>Leptolyngbya group</taxon>
        <taxon>Leptolyngbya</taxon>
    </lineage>
</organism>
<accession>A0AA97ALK1</accession>
<evidence type="ECO:0000313" key="1">
    <source>
        <dbReference type="EMBL" id="WNZ44093.1"/>
    </source>
</evidence>
<dbReference type="AlphaFoldDB" id="A0AA97ALK1"/>
<protein>
    <submittedName>
        <fullName evidence="1">Uncharacterized protein</fullName>
    </submittedName>
</protein>
<sequence length="78" mass="8665">MNLPSSRRRVLKFIGIGTVSAVSSLLFNKYLDNKSSTSSPPHIAPDTSTLALEKLLLETGKEHLPQELYETTLRHLDS</sequence>
<reference evidence="1" key="2">
    <citation type="submission" date="2023-07" db="EMBL/GenBank/DDBJ databases">
        <authorList>
            <person name="Bai X.-H."/>
            <person name="Wang H.-H."/>
            <person name="Wang J."/>
            <person name="Ma M.-Y."/>
            <person name="Hu H.-H."/>
            <person name="Song Z.-L."/>
            <person name="Ma H.-G."/>
            <person name="Fan Y."/>
            <person name="Du C.-Y."/>
            <person name="Xu J.-C."/>
        </authorList>
    </citation>
    <scope>NUCLEOTIDE SEQUENCE</scope>
    <source>
        <strain evidence="1">CZ1</strain>
    </source>
</reference>
<dbReference type="EMBL" id="CP130144">
    <property type="protein sequence ID" value="WNZ44093.1"/>
    <property type="molecule type" value="Genomic_DNA"/>
</dbReference>
<gene>
    <name evidence="1" type="ORF">Q2T42_19885</name>
</gene>
<reference evidence="1" key="1">
    <citation type="journal article" date="2023" name="Plants (Basel)">
        <title>Genomic Analysis of Leptolyngbya boryana CZ1 Reveals Efficient Carbon Fixation Modules.</title>
        <authorList>
            <person name="Bai X."/>
            <person name="Wang H."/>
            <person name="Cheng W."/>
            <person name="Wang J."/>
            <person name="Ma M."/>
            <person name="Hu H."/>
            <person name="Song Z."/>
            <person name="Ma H."/>
            <person name="Fan Y."/>
            <person name="Du C."/>
            <person name="Xu J."/>
        </authorList>
    </citation>
    <scope>NUCLEOTIDE SEQUENCE</scope>
    <source>
        <strain evidence="1">CZ1</strain>
    </source>
</reference>
<dbReference type="RefSeq" id="WP_316426282.1">
    <property type="nucleotide sequence ID" value="NZ_CP130144.1"/>
</dbReference>
<name>A0AA97ALK1_LEPBY</name>
<proteinExistence type="predicted"/>